<sequence length="455" mass="51870">MKKICLILAGMSAQMANAAYCANEEKLPNIVYILCDDLGIGDLGCYGQTKIKTPNIDKLADEGILFTDHYSGSAVSAPSRCCLMTGKHTGHSYVRGNKSDNGFDLALPAEEVTVAQVLKQKGYKTMCVGKWGLGGPGTPLQKGFDYFYGYLSQREAHRYYPERLFENDKEVKLGGKAYSHFLIMDKGLDFIRKNADNPFFAYFSITLPHADLDYPDISEYSGEFPEKPYGREKVEAFKMQLNPKATYASMVSEIDRNVGQIIQLLKEEGIWENTIIFFSSDNGVHLTGGHDYKFFNSNGPFRGHKRDLYEGGIRAPFIVSWPMIIKEKRVTDHLSAFWDFMPTVAEIVGADVKSDGISYLPLLKGREKNPQQHDYIYHEFYEQGGKQSIRKDGWKLVRLNVFDSRKLKEELYYLPDDKGETNNLIEHRKEKVDELRALMRKAHTDSNIFRWKEGK</sequence>
<dbReference type="InterPro" id="IPR050738">
    <property type="entry name" value="Sulfatase"/>
</dbReference>
<dbReference type="RefSeq" id="WP_005682046.1">
    <property type="nucleotide sequence ID" value="NZ_CAXUCB010000016.1"/>
</dbReference>
<dbReference type="PROSITE" id="PS00523">
    <property type="entry name" value="SULFATASE_1"/>
    <property type="match status" value="1"/>
</dbReference>
<evidence type="ECO:0000256" key="5">
    <source>
        <dbReference type="PIRSR" id="PIRSR600917-52"/>
    </source>
</evidence>
<dbReference type="InterPro" id="IPR000917">
    <property type="entry name" value="Sulfatase_N"/>
</dbReference>
<dbReference type="EMBL" id="AGXF01000017">
    <property type="protein sequence ID" value="EIY17953.1"/>
    <property type="molecule type" value="Genomic_DNA"/>
</dbReference>
<keyword evidence="9" id="KW-1185">Reference proteome</keyword>
<feature type="domain" description="Sulfatase N-terminal" evidence="7">
    <location>
        <begin position="28"/>
        <end position="349"/>
    </location>
</feature>
<feature type="modified residue" description="3-oxoalanine (Ser)" evidence="5">
    <location>
        <position position="76"/>
    </location>
</feature>
<dbReference type="Pfam" id="PF00884">
    <property type="entry name" value="Sulfatase"/>
    <property type="match status" value="1"/>
</dbReference>
<proteinExistence type="inferred from homology"/>
<organism evidence="8 9">
    <name type="scientific">Bacteroides caccae CL03T12C61</name>
    <dbReference type="NCBI Taxonomy" id="997873"/>
    <lineage>
        <taxon>Bacteria</taxon>
        <taxon>Pseudomonadati</taxon>
        <taxon>Bacteroidota</taxon>
        <taxon>Bacteroidia</taxon>
        <taxon>Bacteroidales</taxon>
        <taxon>Bacteroidaceae</taxon>
        <taxon>Bacteroides</taxon>
    </lineage>
</organism>
<keyword evidence="4" id="KW-0106">Calcium</keyword>
<evidence type="ECO:0000256" key="3">
    <source>
        <dbReference type="ARBA" id="ARBA00022801"/>
    </source>
</evidence>
<dbReference type="InterPro" id="IPR017850">
    <property type="entry name" value="Alkaline_phosphatase_core_sf"/>
</dbReference>
<feature type="signal peptide" evidence="6">
    <location>
        <begin position="1"/>
        <end position="18"/>
    </location>
</feature>
<dbReference type="PATRIC" id="fig|997873.3.peg.3427"/>
<comment type="PTM">
    <text evidence="5">The conversion to 3-oxoalanine (also known as C-formylglycine, FGly), of a serine or cysteine residue in prokaryotes and of a cysteine residue in eukaryotes, is critical for catalytic activity.</text>
</comment>
<dbReference type="PANTHER" id="PTHR42693:SF53">
    <property type="entry name" value="ENDO-4-O-SULFATASE"/>
    <property type="match status" value="1"/>
</dbReference>
<evidence type="ECO:0000313" key="9">
    <source>
        <dbReference type="Proteomes" id="UP000002965"/>
    </source>
</evidence>
<evidence type="ECO:0000256" key="2">
    <source>
        <dbReference type="ARBA" id="ARBA00022723"/>
    </source>
</evidence>
<keyword evidence="2" id="KW-0479">Metal-binding</keyword>
<evidence type="ECO:0000256" key="4">
    <source>
        <dbReference type="ARBA" id="ARBA00022837"/>
    </source>
</evidence>
<dbReference type="Gene3D" id="3.30.1120.10">
    <property type="match status" value="1"/>
</dbReference>
<keyword evidence="3" id="KW-0378">Hydrolase</keyword>
<protein>
    <recommendedName>
        <fullName evidence="7">Sulfatase N-terminal domain-containing protein</fullName>
    </recommendedName>
</protein>
<dbReference type="OrthoDB" id="9765065at2"/>
<dbReference type="HOGENOM" id="CLU_006332_10_4_10"/>
<dbReference type="InterPro" id="IPR024607">
    <property type="entry name" value="Sulfatase_CS"/>
</dbReference>
<reference evidence="8 9" key="1">
    <citation type="submission" date="2012-02" db="EMBL/GenBank/DDBJ databases">
        <title>The Genome Sequence of Bacteroides caccae CL03T12C61.</title>
        <authorList>
            <consortium name="The Broad Institute Genome Sequencing Platform"/>
            <person name="Earl A."/>
            <person name="Ward D."/>
            <person name="Feldgarden M."/>
            <person name="Gevers D."/>
            <person name="Zitomersky N.L."/>
            <person name="Coyne M.J."/>
            <person name="Comstock L.E."/>
            <person name="Young S.K."/>
            <person name="Zeng Q."/>
            <person name="Gargeya S."/>
            <person name="Fitzgerald M."/>
            <person name="Haas B."/>
            <person name="Abouelleil A."/>
            <person name="Alvarado L."/>
            <person name="Arachchi H.M."/>
            <person name="Berlin A."/>
            <person name="Chapman S.B."/>
            <person name="Gearin G."/>
            <person name="Goldberg J."/>
            <person name="Griggs A."/>
            <person name="Gujja S."/>
            <person name="Hansen M."/>
            <person name="Heiman D."/>
            <person name="Howarth C."/>
            <person name="Larimer J."/>
            <person name="Lui A."/>
            <person name="MacDonald P.J.P."/>
            <person name="McCowen C."/>
            <person name="Montmayeur A."/>
            <person name="Murphy C."/>
            <person name="Neiman D."/>
            <person name="Pearson M."/>
            <person name="Priest M."/>
            <person name="Roberts A."/>
            <person name="Saif S."/>
            <person name="Shea T."/>
            <person name="Sisk P."/>
            <person name="Stolte C."/>
            <person name="Sykes S."/>
            <person name="Wortman J."/>
            <person name="Nusbaum C."/>
            <person name="Birren B."/>
        </authorList>
    </citation>
    <scope>NUCLEOTIDE SEQUENCE [LARGE SCALE GENOMIC DNA]</scope>
    <source>
        <strain evidence="8 9">CL03T12C61</strain>
    </source>
</reference>
<dbReference type="Proteomes" id="UP000002965">
    <property type="component" value="Unassembled WGS sequence"/>
</dbReference>
<dbReference type="PANTHER" id="PTHR42693">
    <property type="entry name" value="ARYLSULFATASE FAMILY MEMBER"/>
    <property type="match status" value="1"/>
</dbReference>
<dbReference type="Gene3D" id="3.40.720.10">
    <property type="entry name" value="Alkaline Phosphatase, subunit A"/>
    <property type="match status" value="1"/>
</dbReference>
<dbReference type="GeneID" id="75112056"/>
<keyword evidence="6" id="KW-0732">Signal</keyword>
<dbReference type="GO" id="GO:0046872">
    <property type="term" value="F:metal ion binding"/>
    <property type="evidence" value="ECO:0007669"/>
    <property type="project" value="UniProtKB-KW"/>
</dbReference>
<comment type="caution">
    <text evidence="8">The sequence shown here is derived from an EMBL/GenBank/DDBJ whole genome shotgun (WGS) entry which is preliminary data.</text>
</comment>
<dbReference type="GO" id="GO:0004065">
    <property type="term" value="F:arylsulfatase activity"/>
    <property type="evidence" value="ECO:0007669"/>
    <property type="project" value="TreeGrafter"/>
</dbReference>
<accession>I9PNP9</accession>
<dbReference type="AlphaFoldDB" id="I9PNP9"/>
<evidence type="ECO:0000256" key="1">
    <source>
        <dbReference type="ARBA" id="ARBA00008779"/>
    </source>
</evidence>
<gene>
    <name evidence="8" type="ORF">HMPREF1061_03292</name>
</gene>
<dbReference type="SUPFAM" id="SSF53649">
    <property type="entry name" value="Alkaline phosphatase-like"/>
    <property type="match status" value="1"/>
</dbReference>
<comment type="similarity">
    <text evidence="1">Belongs to the sulfatase family.</text>
</comment>
<evidence type="ECO:0000259" key="7">
    <source>
        <dbReference type="Pfam" id="PF00884"/>
    </source>
</evidence>
<evidence type="ECO:0000256" key="6">
    <source>
        <dbReference type="SAM" id="SignalP"/>
    </source>
</evidence>
<evidence type="ECO:0000313" key="8">
    <source>
        <dbReference type="EMBL" id="EIY17953.1"/>
    </source>
</evidence>
<feature type="chain" id="PRO_5003723415" description="Sulfatase N-terminal domain-containing protein" evidence="6">
    <location>
        <begin position="19"/>
        <end position="455"/>
    </location>
</feature>
<dbReference type="CDD" id="cd16145">
    <property type="entry name" value="ARS_like"/>
    <property type="match status" value="1"/>
</dbReference>
<name>I9PNP9_9BACE</name>